<evidence type="ECO:0000256" key="3">
    <source>
        <dbReference type="ARBA" id="ARBA00022553"/>
    </source>
</evidence>
<dbReference type="Pfam" id="PF07730">
    <property type="entry name" value="HisKA_3"/>
    <property type="match status" value="1"/>
</dbReference>
<evidence type="ECO:0000256" key="8">
    <source>
        <dbReference type="ARBA" id="ARBA00023012"/>
    </source>
</evidence>
<dbReference type="OrthoDB" id="617348at2"/>
<keyword evidence="7" id="KW-0067">ATP-binding</keyword>
<keyword evidence="9" id="KW-0812">Transmembrane</keyword>
<dbReference type="GO" id="GO:0005524">
    <property type="term" value="F:ATP binding"/>
    <property type="evidence" value="ECO:0007669"/>
    <property type="project" value="UniProtKB-KW"/>
</dbReference>
<name>A0A562TDS4_CHIJA</name>
<evidence type="ECO:0000313" key="13">
    <source>
        <dbReference type="Proteomes" id="UP000316778"/>
    </source>
</evidence>
<evidence type="ECO:0000256" key="1">
    <source>
        <dbReference type="ARBA" id="ARBA00000085"/>
    </source>
</evidence>
<keyword evidence="13" id="KW-1185">Reference proteome</keyword>
<evidence type="ECO:0000256" key="7">
    <source>
        <dbReference type="ARBA" id="ARBA00022840"/>
    </source>
</evidence>
<feature type="signal peptide" evidence="10">
    <location>
        <begin position="1"/>
        <end position="20"/>
    </location>
</feature>
<evidence type="ECO:0000259" key="11">
    <source>
        <dbReference type="PROSITE" id="PS50109"/>
    </source>
</evidence>
<dbReference type="PROSITE" id="PS50109">
    <property type="entry name" value="HIS_KIN"/>
    <property type="match status" value="1"/>
</dbReference>
<dbReference type="AlphaFoldDB" id="A0A562TDS4"/>
<dbReference type="SMART" id="SM00387">
    <property type="entry name" value="HATPase_c"/>
    <property type="match status" value="1"/>
</dbReference>
<dbReference type="Pfam" id="PF02518">
    <property type="entry name" value="HATPase_c"/>
    <property type="match status" value="1"/>
</dbReference>
<evidence type="ECO:0000256" key="9">
    <source>
        <dbReference type="SAM" id="Phobius"/>
    </source>
</evidence>
<dbReference type="PANTHER" id="PTHR24421">
    <property type="entry name" value="NITRATE/NITRITE SENSOR PROTEIN NARX-RELATED"/>
    <property type="match status" value="1"/>
</dbReference>
<dbReference type="CDD" id="cd16917">
    <property type="entry name" value="HATPase_UhpB-NarQ-NarX-like"/>
    <property type="match status" value="1"/>
</dbReference>
<dbReference type="InterPro" id="IPR005467">
    <property type="entry name" value="His_kinase_dom"/>
</dbReference>
<keyword evidence="9" id="KW-1133">Transmembrane helix</keyword>
<dbReference type="Gene3D" id="3.30.565.10">
    <property type="entry name" value="Histidine kinase-like ATPase, C-terminal domain"/>
    <property type="match status" value="1"/>
</dbReference>
<dbReference type="Proteomes" id="UP000316778">
    <property type="component" value="Unassembled WGS sequence"/>
</dbReference>
<dbReference type="InterPro" id="IPR036890">
    <property type="entry name" value="HATPase_C_sf"/>
</dbReference>
<dbReference type="EMBL" id="VLLG01000002">
    <property type="protein sequence ID" value="TWI91635.1"/>
    <property type="molecule type" value="Genomic_DNA"/>
</dbReference>
<dbReference type="GO" id="GO:0016020">
    <property type="term" value="C:membrane"/>
    <property type="evidence" value="ECO:0007669"/>
    <property type="project" value="InterPro"/>
</dbReference>
<keyword evidence="4" id="KW-0808">Transferase</keyword>
<proteinExistence type="predicted"/>
<protein>
    <recommendedName>
        <fullName evidence="2">histidine kinase</fullName>
        <ecNumber evidence="2">2.7.13.3</ecNumber>
    </recommendedName>
</protein>
<accession>A0A562TDS4</accession>
<dbReference type="EC" id="2.7.13.3" evidence="2"/>
<dbReference type="InterPro" id="IPR050482">
    <property type="entry name" value="Sensor_HK_TwoCompSys"/>
</dbReference>
<evidence type="ECO:0000256" key="4">
    <source>
        <dbReference type="ARBA" id="ARBA00022679"/>
    </source>
</evidence>
<evidence type="ECO:0000313" key="12">
    <source>
        <dbReference type="EMBL" id="TWI91635.1"/>
    </source>
</evidence>
<keyword evidence="10" id="KW-0732">Signal</keyword>
<dbReference type="SUPFAM" id="SSF55874">
    <property type="entry name" value="ATPase domain of HSP90 chaperone/DNA topoisomerase II/histidine kinase"/>
    <property type="match status" value="1"/>
</dbReference>
<feature type="transmembrane region" description="Helical" evidence="9">
    <location>
        <begin position="405"/>
        <end position="427"/>
    </location>
</feature>
<evidence type="ECO:0000256" key="6">
    <source>
        <dbReference type="ARBA" id="ARBA00022777"/>
    </source>
</evidence>
<comment type="caution">
    <text evidence="12">The sequence shown here is derived from an EMBL/GenBank/DDBJ whole genome shotgun (WGS) entry which is preliminary data.</text>
</comment>
<dbReference type="RefSeq" id="WP_145710778.1">
    <property type="nucleotide sequence ID" value="NZ_BAAAFY010000001.1"/>
</dbReference>
<dbReference type="PANTHER" id="PTHR24421:SF10">
    <property type="entry name" value="NITRATE_NITRITE SENSOR PROTEIN NARQ"/>
    <property type="match status" value="1"/>
</dbReference>
<dbReference type="GO" id="GO:0000155">
    <property type="term" value="F:phosphorelay sensor kinase activity"/>
    <property type="evidence" value="ECO:0007669"/>
    <property type="project" value="InterPro"/>
</dbReference>
<keyword evidence="6 12" id="KW-0418">Kinase</keyword>
<keyword evidence="3" id="KW-0597">Phosphoprotein</keyword>
<keyword evidence="8" id="KW-0902">Two-component regulatory system</keyword>
<feature type="domain" description="Histidine kinase" evidence="11">
    <location>
        <begin position="555"/>
        <end position="650"/>
    </location>
</feature>
<comment type="catalytic activity">
    <reaction evidence="1">
        <text>ATP + protein L-histidine = ADP + protein N-phospho-L-histidine.</text>
        <dbReference type="EC" id="2.7.13.3"/>
    </reaction>
</comment>
<dbReference type="InterPro" id="IPR003594">
    <property type="entry name" value="HATPase_dom"/>
</dbReference>
<sequence length="658" mass="74011">MKPIFTLVFAFILPALYCLAQDAPGKFNRDSLARVLQQSVPDSVKARACFFLADEWRDTDTAISRRYTITGKGFSSGDPFLQAVSLLYEAKLSAPAAPDSAAKMFRQAESRLERFQNREALLFRSMCWHDYARVFHFDKDDPETYINLLLNKAIPLAQQAGDRLYVGKNYLDVAFGFKNLEEFSKAGTYLLLAIETLRNETGNVKYLASAYHTTSENYSLSGKPAAAARYMDSMRVLLAPYPDAIEWLDYYAGESMRLTVAEQFDRSLALSAKGIALARQLHQPYTEQRLLLQKFYALYNKRDLAQARNVALDLSRRQPFIGIAANRLLLFYGLVATYEDMNNIPEAYQWLKRYSHLNDSLAKSNLEAKINALEIKFRNAEHQKEIVALNAANDKANFALKRTTLLSWSLGSVSVLLFAIVLLGYFFHKSRRKTAVQREQIKVSQAMIQGQEEERKRVARDLHDSLGGLLASTKITLSEIAGNEHGNNQPGLGGIINQLDGSIKELRRIAHNMMPEMLLTLGLEAALKDLCDTFVPGHPVIHFQCLGIRPDIPQGEQVIIYRIVQELLTNAIKHAGATKVLLQCNQQGNRFFITVEDDGIGIEADTLHTKQGMGFMNIRNRIAYLHGKMDVLSRSGQQGISINIEVYVTTEIQASYPG</sequence>
<keyword evidence="5" id="KW-0547">Nucleotide-binding</keyword>
<evidence type="ECO:0000256" key="2">
    <source>
        <dbReference type="ARBA" id="ARBA00012438"/>
    </source>
</evidence>
<evidence type="ECO:0000256" key="10">
    <source>
        <dbReference type="SAM" id="SignalP"/>
    </source>
</evidence>
<dbReference type="Gene3D" id="1.25.40.10">
    <property type="entry name" value="Tetratricopeptide repeat domain"/>
    <property type="match status" value="1"/>
</dbReference>
<dbReference type="InterPro" id="IPR011990">
    <property type="entry name" value="TPR-like_helical_dom_sf"/>
</dbReference>
<reference evidence="12 13" key="1">
    <citation type="journal article" date="2013" name="Stand. Genomic Sci.">
        <title>Genomic Encyclopedia of Type Strains, Phase I: The one thousand microbial genomes (KMG-I) project.</title>
        <authorList>
            <person name="Kyrpides N.C."/>
            <person name="Woyke T."/>
            <person name="Eisen J.A."/>
            <person name="Garrity G."/>
            <person name="Lilburn T.G."/>
            <person name="Beck B.J."/>
            <person name="Whitman W.B."/>
            <person name="Hugenholtz P."/>
            <person name="Klenk H.P."/>
        </authorList>
    </citation>
    <scope>NUCLEOTIDE SEQUENCE [LARGE SCALE GENOMIC DNA]</scope>
    <source>
        <strain evidence="12 13">DSM 13484</strain>
    </source>
</reference>
<evidence type="ECO:0000256" key="5">
    <source>
        <dbReference type="ARBA" id="ARBA00022741"/>
    </source>
</evidence>
<gene>
    <name evidence="12" type="ORF">LX66_1010</name>
</gene>
<feature type="chain" id="PRO_5021958165" description="histidine kinase" evidence="10">
    <location>
        <begin position="21"/>
        <end position="658"/>
    </location>
</feature>
<dbReference type="GO" id="GO:0046983">
    <property type="term" value="F:protein dimerization activity"/>
    <property type="evidence" value="ECO:0007669"/>
    <property type="project" value="InterPro"/>
</dbReference>
<dbReference type="InterPro" id="IPR011712">
    <property type="entry name" value="Sig_transdc_His_kin_sub3_dim/P"/>
</dbReference>
<keyword evidence="9" id="KW-0472">Membrane</keyword>
<dbReference type="Gene3D" id="1.20.5.1930">
    <property type="match status" value="1"/>
</dbReference>
<organism evidence="12 13">
    <name type="scientific">Chitinophaga japonensis</name>
    <name type="common">Flexibacter japonensis</name>
    <dbReference type="NCBI Taxonomy" id="104662"/>
    <lineage>
        <taxon>Bacteria</taxon>
        <taxon>Pseudomonadati</taxon>
        <taxon>Bacteroidota</taxon>
        <taxon>Chitinophagia</taxon>
        <taxon>Chitinophagales</taxon>
        <taxon>Chitinophagaceae</taxon>
        <taxon>Chitinophaga</taxon>
    </lineage>
</organism>